<dbReference type="EMBL" id="JBEVCJ010000025">
    <property type="protein sequence ID" value="MET1256697.1"/>
    <property type="molecule type" value="Genomic_DNA"/>
</dbReference>
<dbReference type="InterPro" id="IPR001763">
    <property type="entry name" value="Rhodanese-like_dom"/>
</dbReference>
<keyword evidence="2" id="KW-0489">Methyltransferase</keyword>
<accession>A0ABV2BXM9</accession>
<dbReference type="CDD" id="cd02440">
    <property type="entry name" value="AdoMet_MTases"/>
    <property type="match status" value="1"/>
</dbReference>
<evidence type="ECO:0000313" key="3">
    <source>
        <dbReference type="Proteomes" id="UP001548189"/>
    </source>
</evidence>
<protein>
    <submittedName>
        <fullName evidence="2">Methyltransferase domain-containing protein</fullName>
    </submittedName>
</protein>
<feature type="domain" description="Rhodanese" evidence="1">
    <location>
        <begin position="16"/>
        <end position="50"/>
    </location>
</feature>
<dbReference type="InterPro" id="IPR036873">
    <property type="entry name" value="Rhodanese-like_dom_sf"/>
</dbReference>
<dbReference type="Pfam" id="PF13649">
    <property type="entry name" value="Methyltransf_25"/>
    <property type="match status" value="1"/>
</dbReference>
<name>A0ABV2BXM9_9GAMM</name>
<dbReference type="InterPro" id="IPR029063">
    <property type="entry name" value="SAM-dependent_MTases_sf"/>
</dbReference>
<dbReference type="GO" id="GO:0008168">
    <property type="term" value="F:methyltransferase activity"/>
    <property type="evidence" value="ECO:0007669"/>
    <property type="project" value="UniProtKB-KW"/>
</dbReference>
<dbReference type="PROSITE" id="PS50206">
    <property type="entry name" value="RHODANESE_3"/>
    <property type="match status" value="1"/>
</dbReference>
<dbReference type="RefSeq" id="WP_353897280.1">
    <property type="nucleotide sequence ID" value="NZ_JBEVCJ010000025.1"/>
</dbReference>
<comment type="caution">
    <text evidence="2">The sequence shown here is derived from an EMBL/GenBank/DDBJ whole genome shotgun (WGS) entry which is preliminary data.</text>
</comment>
<dbReference type="Gene3D" id="3.40.250.10">
    <property type="entry name" value="Rhodanese-like domain"/>
    <property type="match status" value="1"/>
</dbReference>
<dbReference type="CDD" id="cd00158">
    <property type="entry name" value="RHOD"/>
    <property type="match status" value="1"/>
</dbReference>
<dbReference type="Pfam" id="PF00581">
    <property type="entry name" value="Rhodanese"/>
    <property type="match status" value="1"/>
</dbReference>
<dbReference type="Proteomes" id="UP001548189">
    <property type="component" value="Unassembled WGS sequence"/>
</dbReference>
<proteinExistence type="predicted"/>
<dbReference type="GO" id="GO:0032259">
    <property type="term" value="P:methylation"/>
    <property type="evidence" value="ECO:0007669"/>
    <property type="project" value="UniProtKB-KW"/>
</dbReference>
<keyword evidence="2" id="KW-0808">Transferase</keyword>
<dbReference type="InterPro" id="IPR041698">
    <property type="entry name" value="Methyltransf_25"/>
</dbReference>
<reference evidence="2 3" key="1">
    <citation type="submission" date="2024-06" db="EMBL/GenBank/DDBJ databases">
        <authorList>
            <person name="Li F."/>
        </authorList>
    </citation>
    <scope>NUCLEOTIDE SEQUENCE [LARGE SCALE GENOMIC DNA]</scope>
    <source>
        <strain evidence="2 3">GXAS 311</strain>
    </source>
</reference>
<sequence length="298" mass="33515">MAPIKKVDQLILSFVTSDNLPIVDLRPDSEYQKGHIKSSSHFPLENLIERVFQLPANSVGLKLVGNEHELEIGKSILVERGYHIESVLNWRNDYLSILERNNLLSEGATSERLWQPSPAVEHFLSLIKSSDPAIRALFDDLNASKCALDIACGAGRDAVYLAMQGWQVSAVDYLPQMLEKLSALSQFHQVSINSFLLDLEKTADALNKIPGLFDLVLVVRYLHRPLLNAIKQKIKPGGFIVYHTFMQGSEKIGRPKNPRFLLKKGELASQFSDFHIISDEIINLPDGRPTNFFIAKNK</sequence>
<dbReference type="Gene3D" id="3.40.50.150">
    <property type="entry name" value="Vaccinia Virus protein VP39"/>
    <property type="match status" value="1"/>
</dbReference>
<evidence type="ECO:0000313" key="2">
    <source>
        <dbReference type="EMBL" id="MET1256697.1"/>
    </source>
</evidence>
<keyword evidence="3" id="KW-1185">Reference proteome</keyword>
<dbReference type="SUPFAM" id="SSF53335">
    <property type="entry name" value="S-adenosyl-L-methionine-dependent methyltransferases"/>
    <property type="match status" value="1"/>
</dbReference>
<evidence type="ECO:0000259" key="1">
    <source>
        <dbReference type="PROSITE" id="PS50206"/>
    </source>
</evidence>
<gene>
    <name evidence="2" type="ORF">ABVT43_16265</name>
</gene>
<dbReference type="SUPFAM" id="SSF52821">
    <property type="entry name" value="Rhodanese/Cell cycle control phosphatase"/>
    <property type="match status" value="1"/>
</dbReference>
<organism evidence="2 3">
    <name type="scientific">Aliikangiella maris</name>
    <dbReference type="NCBI Taxonomy" id="3162458"/>
    <lineage>
        <taxon>Bacteria</taxon>
        <taxon>Pseudomonadati</taxon>
        <taxon>Pseudomonadota</taxon>
        <taxon>Gammaproteobacteria</taxon>
        <taxon>Oceanospirillales</taxon>
        <taxon>Pleioneaceae</taxon>
        <taxon>Aliikangiella</taxon>
    </lineage>
</organism>